<dbReference type="EMBL" id="JACHHN010000001">
    <property type="protein sequence ID" value="MBB5189789.1"/>
    <property type="molecule type" value="Genomic_DNA"/>
</dbReference>
<gene>
    <name evidence="1" type="ORF">HNQ50_000499</name>
</gene>
<evidence type="ECO:0000313" key="1">
    <source>
        <dbReference type="EMBL" id="MBB5189789.1"/>
    </source>
</evidence>
<keyword evidence="2" id="KW-1185">Reference proteome</keyword>
<dbReference type="RefSeq" id="WP_184097189.1">
    <property type="nucleotide sequence ID" value="NZ_JACHHN010000001.1"/>
</dbReference>
<comment type="caution">
    <text evidence="1">The sequence shown here is derived from an EMBL/GenBank/DDBJ whole genome shotgun (WGS) entry which is preliminary data.</text>
</comment>
<protein>
    <submittedName>
        <fullName evidence="1">Uncharacterized protein</fullName>
    </submittedName>
</protein>
<proteinExistence type="predicted"/>
<evidence type="ECO:0000313" key="2">
    <source>
        <dbReference type="Proteomes" id="UP000543030"/>
    </source>
</evidence>
<reference evidence="1 2" key="1">
    <citation type="submission" date="2020-08" db="EMBL/GenBank/DDBJ databases">
        <title>Genomic Encyclopedia of Type Strains, Phase IV (KMG-IV): sequencing the most valuable type-strain genomes for metagenomic binning, comparative biology and taxonomic classification.</title>
        <authorList>
            <person name="Goeker M."/>
        </authorList>
    </citation>
    <scope>NUCLEOTIDE SEQUENCE [LARGE SCALE GENOMIC DNA]</scope>
    <source>
        <strain evidence="1 2">DSM 18233</strain>
    </source>
</reference>
<dbReference type="Proteomes" id="UP000543030">
    <property type="component" value="Unassembled WGS sequence"/>
</dbReference>
<dbReference type="AlphaFoldDB" id="A0A840R8V2"/>
<accession>A0A840R8V2</accession>
<name>A0A840R8V2_9NEIS</name>
<sequence length="88" mass="10089">MQTRTRFRMTDSAAIHKQVLRVPAAIIEHLVQQAREDAAFGIRWLHQGDLARMDSSLQADAERLLGMFVRMNDDGMVTDIGMRQQILH</sequence>
<organism evidence="1 2">
    <name type="scientific">Silvimonas terrae</name>
    <dbReference type="NCBI Taxonomy" id="300266"/>
    <lineage>
        <taxon>Bacteria</taxon>
        <taxon>Pseudomonadati</taxon>
        <taxon>Pseudomonadota</taxon>
        <taxon>Betaproteobacteria</taxon>
        <taxon>Neisseriales</taxon>
        <taxon>Chitinibacteraceae</taxon>
        <taxon>Silvimonas</taxon>
    </lineage>
</organism>